<organism evidence="2 3">
    <name type="scientific">Methylotenera oryzisoli</name>
    <dbReference type="NCBI Taxonomy" id="2080758"/>
    <lineage>
        <taxon>Bacteria</taxon>
        <taxon>Pseudomonadati</taxon>
        <taxon>Pseudomonadota</taxon>
        <taxon>Betaproteobacteria</taxon>
        <taxon>Nitrosomonadales</taxon>
        <taxon>Methylophilaceae</taxon>
        <taxon>Methylotenera</taxon>
    </lineage>
</organism>
<evidence type="ECO:0000256" key="1">
    <source>
        <dbReference type="SAM" id="Phobius"/>
    </source>
</evidence>
<keyword evidence="1" id="KW-0812">Transmembrane</keyword>
<proteinExistence type="predicted"/>
<reference evidence="2 3" key="1">
    <citation type="submission" date="2018-02" db="EMBL/GenBank/DDBJ databases">
        <title>A novel lanthanide dependent methylotroph, Methylotenera sp. La3113.</title>
        <authorList>
            <person name="Lv H."/>
            <person name="Tani A."/>
        </authorList>
    </citation>
    <scope>NUCLEOTIDE SEQUENCE [LARGE SCALE GENOMIC DNA]</scope>
    <source>
        <strain evidence="2 3">La3113</strain>
    </source>
</reference>
<gene>
    <name evidence="2" type="ORF">C3Y98_01670</name>
</gene>
<keyword evidence="1" id="KW-0472">Membrane</keyword>
<dbReference type="OrthoDB" id="72963at2"/>
<evidence type="ECO:0000313" key="2">
    <source>
        <dbReference type="EMBL" id="TFW73090.1"/>
    </source>
</evidence>
<keyword evidence="1" id="KW-1133">Transmembrane helix</keyword>
<accession>A0A4Y9VUB2</accession>
<feature type="transmembrane region" description="Helical" evidence="1">
    <location>
        <begin position="34"/>
        <end position="50"/>
    </location>
</feature>
<name>A0A4Y9VUB2_9PROT</name>
<sequence>MPNKNSTLGVKFSVIFCAFLALSVLVGWAPLTLLWLYLALSTVTFINYALDKSAAKHGRRRTPESQLHLLSLIGGWPGAAIAQSILRHKSVKKEFQVMFGVTVIMNCAVLGWLMFSETGTHFISTVVGG</sequence>
<keyword evidence="3" id="KW-1185">Reference proteome</keyword>
<dbReference type="EMBL" id="PQVH01000002">
    <property type="protein sequence ID" value="TFW73090.1"/>
    <property type="molecule type" value="Genomic_DNA"/>
</dbReference>
<evidence type="ECO:0000313" key="3">
    <source>
        <dbReference type="Proteomes" id="UP000297706"/>
    </source>
</evidence>
<protein>
    <submittedName>
        <fullName evidence="2">DUF1294 domain-containing protein</fullName>
    </submittedName>
</protein>
<dbReference type="AlphaFoldDB" id="A0A4Y9VUB2"/>
<feature type="transmembrane region" description="Helical" evidence="1">
    <location>
        <begin position="12"/>
        <end position="28"/>
    </location>
</feature>
<dbReference type="Proteomes" id="UP000297706">
    <property type="component" value="Unassembled WGS sequence"/>
</dbReference>
<feature type="transmembrane region" description="Helical" evidence="1">
    <location>
        <begin position="97"/>
        <end position="115"/>
    </location>
</feature>
<comment type="caution">
    <text evidence="2">The sequence shown here is derived from an EMBL/GenBank/DDBJ whole genome shotgun (WGS) entry which is preliminary data.</text>
</comment>
<dbReference type="InterPro" id="IPR010718">
    <property type="entry name" value="DUF1294"/>
</dbReference>
<dbReference type="Pfam" id="PF06961">
    <property type="entry name" value="DUF1294"/>
    <property type="match status" value="1"/>
</dbReference>